<keyword evidence="3 8" id="KW-0812">Transmembrane</keyword>
<feature type="domain" description="Protein kinase" evidence="10">
    <location>
        <begin position="336"/>
        <end position="621"/>
    </location>
</feature>
<reference evidence="11" key="1">
    <citation type="journal article" date="2012" name="Nat. Commun.">
        <title>The genome of Prunus mume.</title>
        <authorList>
            <person name="Zhang Q."/>
            <person name="Chen W."/>
            <person name="Sun L."/>
            <person name="Zhao F."/>
            <person name="Huang B."/>
            <person name="Yang W."/>
            <person name="Tao Y."/>
            <person name="Wang J."/>
            <person name="Yuan Z."/>
            <person name="Fan G."/>
            <person name="Xing Z."/>
            <person name="Han C."/>
            <person name="Pan H."/>
            <person name="Zhong X."/>
            <person name="Shi W."/>
            <person name="Liang X."/>
            <person name="Du D."/>
            <person name="Sun F."/>
            <person name="Xu Z."/>
            <person name="Hao R."/>
            <person name="Lv T."/>
            <person name="Lv Y."/>
            <person name="Zheng Z."/>
            <person name="Sun M."/>
            <person name="Luo L."/>
            <person name="Cai M."/>
            <person name="Gao Y."/>
            <person name="Wang J."/>
            <person name="Yin Y."/>
            <person name="Xu X."/>
            <person name="Cheng T."/>
            <person name="Wang J."/>
        </authorList>
    </citation>
    <scope>NUCLEOTIDE SEQUENCE [LARGE SCALE GENOMIC DNA]</scope>
</reference>
<feature type="signal peptide" evidence="9">
    <location>
        <begin position="1"/>
        <end position="32"/>
    </location>
</feature>
<dbReference type="PROSITE" id="PS00108">
    <property type="entry name" value="PROTEIN_KINASE_ST"/>
    <property type="match status" value="1"/>
</dbReference>
<dbReference type="Pfam" id="PF13947">
    <property type="entry name" value="GUB_WAK_bind"/>
    <property type="match status" value="1"/>
</dbReference>
<dbReference type="Proteomes" id="UP000694861">
    <property type="component" value="Linkage group LG5"/>
</dbReference>
<keyword evidence="2" id="KW-0723">Serine/threonine-protein kinase</keyword>
<comment type="subcellular location">
    <subcellularLocation>
        <location evidence="1">Membrane</location>
        <topology evidence="1">Single-pass type I membrane protein</topology>
    </subcellularLocation>
</comment>
<keyword evidence="7" id="KW-0325">Glycoprotein</keyword>
<evidence type="ECO:0000256" key="5">
    <source>
        <dbReference type="ARBA" id="ARBA00022989"/>
    </source>
</evidence>
<evidence type="ECO:0000256" key="9">
    <source>
        <dbReference type="SAM" id="SignalP"/>
    </source>
</evidence>
<gene>
    <name evidence="12" type="primary">LOC103331241</name>
</gene>
<evidence type="ECO:0000256" key="8">
    <source>
        <dbReference type="SAM" id="Phobius"/>
    </source>
</evidence>
<evidence type="ECO:0000256" key="1">
    <source>
        <dbReference type="ARBA" id="ARBA00004479"/>
    </source>
</evidence>
<dbReference type="PANTHER" id="PTHR27009">
    <property type="entry name" value="RUST RESISTANCE KINASE LR10-RELATED"/>
    <property type="match status" value="1"/>
</dbReference>
<reference evidence="12" key="2">
    <citation type="submission" date="2025-08" db="UniProtKB">
        <authorList>
            <consortium name="RefSeq"/>
        </authorList>
    </citation>
    <scope>IDENTIFICATION</scope>
</reference>
<sequence>MGSGTRPFTLSSWVLVAAFLGINLLSSEICSAKDIYRCAPSSCGNIHNISYPFRLNRDPEYCGDSRYTLHCDNNVTVLHLHSGKYLVLDLNYDSTYIRVVDPGLEKNNCNSIPRYPLAYSNFSLGELYYPLSQSVAFFKCANPVNSSLNVVIAPCINNLSRTGYVNIHDTKTSDLEDGCSIEWTTMASESLDDQNYQNVSHRYINIHNALTDGFLLYYRSSGVAFVECGPHQWIPLGSKCKPGSFVLDLLKLIYDYEAQFFSSGDPWRGITLLITIIFVLHLMVKFILAPFVIAFLIYTWRKRHSSMYSTIENFLHDDNNFPPIRYSYLDIKKMSNEFKNKLGEGGFGMVFKGKLRSGHFGAIKMLSKSKANGEDFISEVATIGRIHHVNVVQLVGYCVEGSKRALVYEFMQNGSLDKYIYSKEGNNLLSYKKMYDISLGVARGIEYLHQGCDMQILHFDIKPHNILLDENFVPKISDFGLAKLYPTVNSIVLLTAARGTMGYMAPELFYKNIGGVSHKADVYSFGMLLMEMGSKRKNLNARAEHSSQIYFPSWVYDQYKEGKELEMEDITEEEKKIVKKMVITALWCIQMKPSDRPAMNEVIKMLEGDVESLRMPPKPFLCPQEMSVDIHDNLNHTCSNMEVTCTLSPRS</sequence>
<proteinExistence type="predicted"/>
<keyword evidence="6 8" id="KW-0472">Membrane</keyword>
<feature type="chain" id="PRO_5045153128" evidence="9">
    <location>
        <begin position="33"/>
        <end position="651"/>
    </location>
</feature>
<dbReference type="GeneID" id="103331241"/>
<dbReference type="RefSeq" id="XP_008232079.1">
    <property type="nucleotide sequence ID" value="XM_008233857.2"/>
</dbReference>
<evidence type="ECO:0000256" key="6">
    <source>
        <dbReference type="ARBA" id="ARBA00023136"/>
    </source>
</evidence>
<dbReference type="Pfam" id="PF00069">
    <property type="entry name" value="Pkinase"/>
    <property type="match status" value="1"/>
</dbReference>
<keyword evidence="5 8" id="KW-1133">Transmembrane helix</keyword>
<dbReference type="InterPro" id="IPR025287">
    <property type="entry name" value="WAK_GUB"/>
</dbReference>
<evidence type="ECO:0000259" key="10">
    <source>
        <dbReference type="PROSITE" id="PS50011"/>
    </source>
</evidence>
<dbReference type="PROSITE" id="PS50011">
    <property type="entry name" value="PROTEIN_KINASE_DOM"/>
    <property type="match status" value="1"/>
</dbReference>
<keyword evidence="2" id="KW-0418">Kinase</keyword>
<dbReference type="InterPro" id="IPR045874">
    <property type="entry name" value="LRK10/LRL21-25-like"/>
</dbReference>
<keyword evidence="2" id="KW-0808">Transferase</keyword>
<name>A0ABM0NZ99_PRUMU</name>
<evidence type="ECO:0000256" key="3">
    <source>
        <dbReference type="ARBA" id="ARBA00022692"/>
    </source>
</evidence>
<dbReference type="InterPro" id="IPR008271">
    <property type="entry name" value="Ser/Thr_kinase_AS"/>
</dbReference>
<dbReference type="SUPFAM" id="SSF56112">
    <property type="entry name" value="Protein kinase-like (PK-like)"/>
    <property type="match status" value="1"/>
</dbReference>
<dbReference type="Gene3D" id="3.30.200.20">
    <property type="entry name" value="Phosphorylase Kinase, domain 1"/>
    <property type="match status" value="1"/>
</dbReference>
<accession>A0ABM0NZ99</accession>
<keyword evidence="11" id="KW-1185">Reference proteome</keyword>
<dbReference type="Gene3D" id="1.10.510.10">
    <property type="entry name" value="Transferase(Phosphotransferase) domain 1"/>
    <property type="match status" value="1"/>
</dbReference>
<evidence type="ECO:0000256" key="4">
    <source>
        <dbReference type="ARBA" id="ARBA00022729"/>
    </source>
</evidence>
<dbReference type="SMART" id="SM00220">
    <property type="entry name" value="S_TKc"/>
    <property type="match status" value="1"/>
</dbReference>
<evidence type="ECO:0000256" key="2">
    <source>
        <dbReference type="ARBA" id="ARBA00022527"/>
    </source>
</evidence>
<keyword evidence="4 9" id="KW-0732">Signal</keyword>
<organism evidence="11 12">
    <name type="scientific">Prunus mume</name>
    <name type="common">Japanese apricot</name>
    <name type="synonym">Armeniaca mume</name>
    <dbReference type="NCBI Taxonomy" id="102107"/>
    <lineage>
        <taxon>Eukaryota</taxon>
        <taxon>Viridiplantae</taxon>
        <taxon>Streptophyta</taxon>
        <taxon>Embryophyta</taxon>
        <taxon>Tracheophyta</taxon>
        <taxon>Spermatophyta</taxon>
        <taxon>Magnoliopsida</taxon>
        <taxon>eudicotyledons</taxon>
        <taxon>Gunneridae</taxon>
        <taxon>Pentapetalae</taxon>
        <taxon>rosids</taxon>
        <taxon>fabids</taxon>
        <taxon>Rosales</taxon>
        <taxon>Rosaceae</taxon>
        <taxon>Amygdaloideae</taxon>
        <taxon>Amygdaleae</taxon>
        <taxon>Prunus</taxon>
    </lineage>
</organism>
<evidence type="ECO:0000313" key="11">
    <source>
        <dbReference type="Proteomes" id="UP000694861"/>
    </source>
</evidence>
<dbReference type="InterPro" id="IPR011009">
    <property type="entry name" value="Kinase-like_dom_sf"/>
</dbReference>
<evidence type="ECO:0000313" key="12">
    <source>
        <dbReference type="RefSeq" id="XP_008232079.1"/>
    </source>
</evidence>
<feature type="transmembrane region" description="Helical" evidence="8">
    <location>
        <begin position="272"/>
        <end position="298"/>
    </location>
</feature>
<dbReference type="InterPro" id="IPR000719">
    <property type="entry name" value="Prot_kinase_dom"/>
</dbReference>
<evidence type="ECO:0000256" key="7">
    <source>
        <dbReference type="ARBA" id="ARBA00023180"/>
    </source>
</evidence>
<protein>
    <submittedName>
        <fullName evidence="12">Rust resistance kinase Lr10-like isoform X1</fullName>
    </submittedName>
</protein>